<feature type="region of interest" description="Disordered" evidence="1">
    <location>
        <begin position="127"/>
        <end position="146"/>
    </location>
</feature>
<keyword evidence="3" id="KW-1185">Reference proteome</keyword>
<reference evidence="3" key="2">
    <citation type="journal article" date="2009" name="Fungal Genet. Biol.">
        <title>The 2008 update of the Aspergillus nidulans genome annotation: a community effort.</title>
        <authorList>
            <person name="Wortman J.R."/>
            <person name="Gilsenan J.M."/>
            <person name="Joardar V."/>
            <person name="Deegan J."/>
            <person name="Clutterbuck J."/>
            <person name="Andersen M.R."/>
            <person name="Archer D."/>
            <person name="Bencina M."/>
            <person name="Braus G."/>
            <person name="Coutinho P."/>
            <person name="von Dohren H."/>
            <person name="Doonan J."/>
            <person name="Driessen A.J."/>
            <person name="Durek P."/>
            <person name="Espeso E."/>
            <person name="Fekete E."/>
            <person name="Flipphi M."/>
            <person name="Estrada C.G."/>
            <person name="Geysens S."/>
            <person name="Goldman G."/>
            <person name="de Groot P.W."/>
            <person name="Hansen K."/>
            <person name="Harris S.D."/>
            <person name="Heinekamp T."/>
            <person name="Helmstaedt K."/>
            <person name="Henrissat B."/>
            <person name="Hofmann G."/>
            <person name="Homan T."/>
            <person name="Horio T."/>
            <person name="Horiuchi H."/>
            <person name="James S."/>
            <person name="Jones M."/>
            <person name="Karaffa L."/>
            <person name="Karanyi Z."/>
            <person name="Kato M."/>
            <person name="Keller N."/>
            <person name="Kelly D.E."/>
            <person name="Kiel J.A."/>
            <person name="Kim J.M."/>
            <person name="van der Klei I.J."/>
            <person name="Klis F.M."/>
            <person name="Kovalchuk A."/>
            <person name="Krasevec N."/>
            <person name="Kubicek C.P."/>
            <person name="Liu B."/>
            <person name="Maccabe A."/>
            <person name="Meyer V."/>
            <person name="Mirabito P."/>
            <person name="Miskei M."/>
            <person name="Mos M."/>
            <person name="Mullins J."/>
            <person name="Nelson D.R."/>
            <person name="Nielsen J."/>
            <person name="Oakley B.R."/>
            <person name="Osmani S.A."/>
            <person name="Pakula T."/>
            <person name="Paszewski A."/>
            <person name="Paulsen I."/>
            <person name="Pilsyk S."/>
            <person name="Pocsi I."/>
            <person name="Punt P.J."/>
            <person name="Ram A.F."/>
            <person name="Ren Q."/>
            <person name="Robellet X."/>
            <person name="Robson G."/>
            <person name="Seiboth B."/>
            <person name="van Solingen P."/>
            <person name="Specht T."/>
            <person name="Sun J."/>
            <person name="Taheri-Talesh N."/>
            <person name="Takeshita N."/>
            <person name="Ussery D."/>
            <person name="vanKuyk P.A."/>
            <person name="Visser H."/>
            <person name="van de Vondervoort P.J."/>
            <person name="de Vries R.P."/>
            <person name="Walton J."/>
            <person name="Xiang X."/>
            <person name="Xiong Y."/>
            <person name="Zeng A.P."/>
            <person name="Brandt B.W."/>
            <person name="Cornell M.J."/>
            <person name="van den Hondel C.A."/>
            <person name="Visser J."/>
            <person name="Oliver S.G."/>
            <person name="Turner G."/>
        </authorList>
    </citation>
    <scope>GENOME REANNOTATION</scope>
    <source>
        <strain evidence="3">FGSC A4 / ATCC 38163 / CBS 112.46 / NRRL 194 / M139</strain>
    </source>
</reference>
<dbReference type="HOGENOM" id="CLU_1777410_0_0_1"/>
<dbReference type="GeneID" id="2874675"/>
<dbReference type="InParanoid" id="Q5BCB6"/>
<evidence type="ECO:0000256" key="1">
    <source>
        <dbReference type="SAM" id="MobiDB-lite"/>
    </source>
</evidence>
<organism evidence="2 3">
    <name type="scientific">Emericella nidulans (strain FGSC A4 / ATCC 38163 / CBS 112.46 / NRRL 194 / M139)</name>
    <name type="common">Aspergillus nidulans</name>
    <dbReference type="NCBI Taxonomy" id="227321"/>
    <lineage>
        <taxon>Eukaryota</taxon>
        <taxon>Fungi</taxon>
        <taxon>Dikarya</taxon>
        <taxon>Ascomycota</taxon>
        <taxon>Pezizomycotina</taxon>
        <taxon>Eurotiomycetes</taxon>
        <taxon>Eurotiomycetidae</taxon>
        <taxon>Eurotiales</taxon>
        <taxon>Aspergillaceae</taxon>
        <taxon>Aspergillus</taxon>
        <taxon>Aspergillus subgen. Nidulantes</taxon>
    </lineage>
</organism>
<dbReference type="AlphaFoldDB" id="Q5BCB6"/>
<gene>
    <name evidence="2" type="ORF">ANIA_01814</name>
</gene>
<sequence>MPIFPHLGLPPTASDLPSLTIDHNSFAMSSAASPAGHSTANGAARPDAQAPLPVLSRSLLVEHQARGKEGILKDPCFYMINAVNERVSKDLEGYGFGHRDLDKVLVRFFRYVFESMNPDLEKAWKTYKKKSDSPEYADGPTQAQGK</sequence>
<evidence type="ECO:0000313" key="2">
    <source>
        <dbReference type="EMBL" id="CBF85613.1"/>
    </source>
</evidence>
<accession>Q5BCB6</accession>
<proteinExistence type="predicted"/>
<name>Q5BCB6_EMENI</name>
<reference evidence="3" key="1">
    <citation type="journal article" date="2005" name="Nature">
        <title>Sequencing of Aspergillus nidulans and comparative analysis with A. fumigatus and A. oryzae.</title>
        <authorList>
            <person name="Galagan J.E."/>
            <person name="Calvo S.E."/>
            <person name="Cuomo C."/>
            <person name="Ma L.J."/>
            <person name="Wortman J.R."/>
            <person name="Batzoglou S."/>
            <person name="Lee S.I."/>
            <person name="Basturkmen M."/>
            <person name="Spevak C.C."/>
            <person name="Clutterbuck J."/>
            <person name="Kapitonov V."/>
            <person name="Jurka J."/>
            <person name="Scazzocchio C."/>
            <person name="Farman M."/>
            <person name="Butler J."/>
            <person name="Purcell S."/>
            <person name="Harris S."/>
            <person name="Braus G.H."/>
            <person name="Draht O."/>
            <person name="Busch S."/>
            <person name="D'Enfert C."/>
            <person name="Bouchier C."/>
            <person name="Goldman G.H."/>
            <person name="Bell-Pedersen D."/>
            <person name="Griffiths-Jones S."/>
            <person name="Doonan J.H."/>
            <person name="Yu J."/>
            <person name="Vienken K."/>
            <person name="Pain A."/>
            <person name="Freitag M."/>
            <person name="Selker E.U."/>
            <person name="Archer D.B."/>
            <person name="Penalva M.A."/>
            <person name="Oakley B.R."/>
            <person name="Momany M."/>
            <person name="Tanaka T."/>
            <person name="Kumagai T."/>
            <person name="Asai K."/>
            <person name="Machida M."/>
            <person name="Nierman W.C."/>
            <person name="Denning D.W."/>
            <person name="Caddick M."/>
            <person name="Hynes M."/>
            <person name="Paoletti M."/>
            <person name="Fischer R."/>
            <person name="Miller B."/>
            <person name="Dyer P."/>
            <person name="Sachs M.S."/>
            <person name="Osmani S.A."/>
            <person name="Birren B.W."/>
        </authorList>
    </citation>
    <scope>NUCLEOTIDE SEQUENCE [LARGE SCALE GENOMIC DNA]</scope>
    <source>
        <strain evidence="3">FGSC A4 / ATCC 38163 / CBS 112.46 / NRRL 194 / M139</strain>
    </source>
</reference>
<dbReference type="KEGG" id="ani:ANIA_01814"/>
<dbReference type="RefSeq" id="XP_659418.1">
    <property type="nucleotide sequence ID" value="XM_654326.1"/>
</dbReference>
<dbReference type="EMBL" id="BN001307">
    <property type="protein sequence ID" value="CBF85613.1"/>
    <property type="molecule type" value="Genomic_DNA"/>
</dbReference>
<dbReference type="Proteomes" id="UP000000560">
    <property type="component" value="Chromosome VII"/>
</dbReference>
<protein>
    <submittedName>
        <fullName evidence="2">Uncharacterized protein</fullName>
    </submittedName>
</protein>
<evidence type="ECO:0000313" key="3">
    <source>
        <dbReference type="Proteomes" id="UP000000560"/>
    </source>
</evidence>
<accession>C8VPM4</accession>